<dbReference type="Gene3D" id="2.160.20.10">
    <property type="entry name" value="Single-stranded right-handed beta-helix, Pectin lyase-like"/>
    <property type="match status" value="1"/>
</dbReference>
<gene>
    <name evidence="7" type="ORF">F5Z01DRAFT_691392</name>
</gene>
<evidence type="ECO:0000313" key="7">
    <source>
        <dbReference type="EMBL" id="KAG9251856.1"/>
    </source>
</evidence>
<dbReference type="SUPFAM" id="SSF51126">
    <property type="entry name" value="Pectin lyase-like"/>
    <property type="match status" value="1"/>
</dbReference>
<dbReference type="PANTHER" id="PTHR31683">
    <property type="entry name" value="PECTATE LYASE 18-RELATED"/>
    <property type="match status" value="1"/>
</dbReference>
<dbReference type="InterPro" id="IPR011050">
    <property type="entry name" value="Pectin_lyase_fold/virulence"/>
</dbReference>
<dbReference type="EMBL" id="MU251265">
    <property type="protein sequence ID" value="KAG9251856.1"/>
    <property type="molecule type" value="Genomic_DNA"/>
</dbReference>
<feature type="non-terminal residue" evidence="7">
    <location>
        <position position="1"/>
    </location>
</feature>
<name>A0A9P7ZHK1_9HYPO</name>
<comment type="caution">
    <text evidence="7">The sequence shown here is derived from an EMBL/GenBank/DDBJ whole genome shotgun (WGS) entry which is preliminary data.</text>
</comment>
<reference evidence="7" key="1">
    <citation type="journal article" date="2021" name="IMA Fungus">
        <title>Genomic characterization of three marine fungi, including Emericellopsis atlantica sp. nov. with signatures of a generalist lifestyle and marine biomass degradation.</title>
        <authorList>
            <person name="Hagestad O.C."/>
            <person name="Hou L."/>
            <person name="Andersen J.H."/>
            <person name="Hansen E.H."/>
            <person name="Altermark B."/>
            <person name="Li C."/>
            <person name="Kuhnert E."/>
            <person name="Cox R.J."/>
            <person name="Crous P.W."/>
            <person name="Spatafora J.W."/>
            <person name="Lail K."/>
            <person name="Amirebrahimi M."/>
            <person name="Lipzen A."/>
            <person name="Pangilinan J."/>
            <person name="Andreopoulos W."/>
            <person name="Hayes R.D."/>
            <person name="Ng V."/>
            <person name="Grigoriev I.V."/>
            <person name="Jackson S.A."/>
            <person name="Sutton T.D.S."/>
            <person name="Dobson A.D.W."/>
            <person name="Rama T."/>
        </authorList>
    </citation>
    <scope>NUCLEOTIDE SEQUENCE</scope>
    <source>
        <strain evidence="7">TS7</strain>
    </source>
</reference>
<dbReference type="InterPro" id="IPR045032">
    <property type="entry name" value="PEL"/>
</dbReference>
<feature type="domain" description="Pectate lyase" evidence="6">
    <location>
        <begin position="70"/>
        <end position="281"/>
    </location>
</feature>
<comment type="similarity">
    <text evidence="1 4">Belongs to the polysaccharide lyase 1 family.</text>
</comment>
<keyword evidence="4" id="KW-0119">Carbohydrate metabolism</keyword>
<dbReference type="Proteomes" id="UP000887229">
    <property type="component" value="Unassembled WGS sequence"/>
</dbReference>
<dbReference type="RefSeq" id="XP_046115780.1">
    <property type="nucleotide sequence ID" value="XM_046266151.1"/>
</dbReference>
<proteinExistence type="inferred from homology"/>
<dbReference type="GO" id="GO:0000272">
    <property type="term" value="P:polysaccharide catabolic process"/>
    <property type="evidence" value="ECO:0007669"/>
    <property type="project" value="UniProtKB-KW"/>
</dbReference>
<protein>
    <submittedName>
        <fullName evidence="7">Pectin lyase fold/virulence factor</fullName>
    </submittedName>
</protein>
<evidence type="ECO:0000256" key="1">
    <source>
        <dbReference type="ARBA" id="ARBA00010980"/>
    </source>
</evidence>
<dbReference type="Pfam" id="PF00544">
    <property type="entry name" value="Pectate_lyase_4"/>
    <property type="match status" value="1"/>
</dbReference>
<evidence type="ECO:0000259" key="6">
    <source>
        <dbReference type="SMART" id="SM00656"/>
    </source>
</evidence>
<evidence type="ECO:0000256" key="5">
    <source>
        <dbReference type="SAM" id="MobiDB-lite"/>
    </source>
</evidence>
<comment type="subcellular location">
    <subcellularLocation>
        <location evidence="4">Secreted</location>
    </subcellularLocation>
</comment>
<dbReference type="GO" id="GO:0030570">
    <property type="term" value="F:pectate lyase activity"/>
    <property type="evidence" value="ECO:0007669"/>
    <property type="project" value="InterPro"/>
</dbReference>
<dbReference type="GeneID" id="70297054"/>
<dbReference type="AlphaFoldDB" id="A0A9P7ZHK1"/>
<evidence type="ECO:0000256" key="4">
    <source>
        <dbReference type="RuleBase" id="RU361173"/>
    </source>
</evidence>
<keyword evidence="2" id="KW-0732">Signal</keyword>
<evidence type="ECO:0000256" key="3">
    <source>
        <dbReference type="ARBA" id="ARBA00023239"/>
    </source>
</evidence>
<organism evidence="7 8">
    <name type="scientific">Emericellopsis atlantica</name>
    <dbReference type="NCBI Taxonomy" id="2614577"/>
    <lineage>
        <taxon>Eukaryota</taxon>
        <taxon>Fungi</taxon>
        <taxon>Dikarya</taxon>
        <taxon>Ascomycota</taxon>
        <taxon>Pezizomycotina</taxon>
        <taxon>Sordariomycetes</taxon>
        <taxon>Hypocreomycetidae</taxon>
        <taxon>Hypocreales</taxon>
        <taxon>Bionectriaceae</taxon>
        <taxon>Emericellopsis</taxon>
    </lineage>
</organism>
<keyword evidence="8" id="KW-1185">Reference proteome</keyword>
<dbReference type="GO" id="GO:0005576">
    <property type="term" value="C:extracellular region"/>
    <property type="evidence" value="ECO:0007669"/>
    <property type="project" value="UniProtKB-SubCell"/>
</dbReference>
<feature type="region of interest" description="Disordered" evidence="5">
    <location>
        <begin position="1"/>
        <end position="49"/>
    </location>
</feature>
<evidence type="ECO:0000256" key="2">
    <source>
        <dbReference type="ARBA" id="ARBA00022729"/>
    </source>
</evidence>
<feature type="compositionally biased region" description="Low complexity" evidence="5">
    <location>
        <begin position="27"/>
        <end position="49"/>
    </location>
</feature>
<dbReference type="PANTHER" id="PTHR31683:SF18">
    <property type="entry name" value="PECTATE LYASE 21-RELATED"/>
    <property type="match status" value="1"/>
</dbReference>
<evidence type="ECO:0000313" key="8">
    <source>
        <dbReference type="Proteomes" id="UP000887229"/>
    </source>
</evidence>
<dbReference type="SMART" id="SM00656">
    <property type="entry name" value="Amb_all"/>
    <property type="match status" value="1"/>
</dbReference>
<keyword evidence="4" id="KW-0964">Secreted</keyword>
<dbReference type="InterPro" id="IPR012334">
    <property type="entry name" value="Pectin_lyas_fold"/>
</dbReference>
<dbReference type="OrthoDB" id="1637350at2759"/>
<dbReference type="InterPro" id="IPR002022">
    <property type="entry name" value="Pec_lyase"/>
</dbReference>
<accession>A0A9P7ZHK1</accession>
<keyword evidence="3 4" id="KW-0456">Lyase</keyword>
<sequence>QCLASAGNGGDSDPAPAPEDAEEDTPEPSASPAESNATSAPASTSAASNECGAAAVDELVGYGDGTTGGGSGSGTTVTSCSELESALKAGGVINVEGTITGCGSLHVGSDTSLIGVGNAGFVDTGFRMVDVTNVIVRNLELHNPPEGADLIDIESSTYIWVDHCSLSSAGITGDKDFYDGLLDMKRASDFVTVSWCRFEDHWKASLIGHSASNGDQDSGTLHVTYHHNYWNNINSRCPSVRFGTAHIYSSCYENIPASGINSRENAQVLVENTAFNSVRRAIVTDLDANDPGFAVERDNIFNDSNTDITQEGSLDVPYEYVSDPADCICDLLRTGAGAGVL</sequence>
<keyword evidence="4" id="KW-0624">Polysaccharide degradation</keyword>